<gene>
    <name evidence="1" type="ORF">CLUP02_10225</name>
</gene>
<evidence type="ECO:0000313" key="2">
    <source>
        <dbReference type="Proteomes" id="UP000830671"/>
    </source>
</evidence>
<sequence length="223" mass="25072">MAVDSVEWEPGPGAGMSIRDGGAVLVLFLTRLLSGDVVDILASTWYVCHLGICIKKQVQAEMGGGSLSVDRKPMWSVQQPHLRQRVHTEPNHLANSTKVVAFLAQFDYIPIMLSGLNPTNNACNNVPYIHFQVDVVFESISHSANYEKTPILRKCLDYYALIDTRTKMFGTQDREHLLSSPRRRGHSIQFSYLAFKELPAPVDVRRRWVVVVLFNADMGAMEI</sequence>
<dbReference type="Proteomes" id="UP000830671">
    <property type="component" value="Chromosome 5"/>
</dbReference>
<dbReference type="EMBL" id="CP019477">
    <property type="protein sequence ID" value="UQC84729.1"/>
    <property type="molecule type" value="Genomic_DNA"/>
</dbReference>
<protein>
    <submittedName>
        <fullName evidence="1">Uncharacterized protein</fullName>
    </submittedName>
</protein>
<name>A0A9Q8WIK4_9PEZI</name>
<reference evidence="1" key="1">
    <citation type="journal article" date="2021" name="Mol. Plant Microbe Interact.">
        <title>Complete Genome Sequence of the Plant-Pathogenic Fungus Colletotrichum lupini.</title>
        <authorList>
            <person name="Baroncelli R."/>
            <person name="Pensec F."/>
            <person name="Da Lio D."/>
            <person name="Boufleur T."/>
            <person name="Vicente I."/>
            <person name="Sarrocco S."/>
            <person name="Picot A."/>
            <person name="Baraldi E."/>
            <person name="Sukno S."/>
            <person name="Thon M."/>
            <person name="Le Floch G."/>
        </authorList>
    </citation>
    <scope>NUCLEOTIDE SEQUENCE</scope>
    <source>
        <strain evidence="1">IMI 504893</strain>
    </source>
</reference>
<dbReference type="RefSeq" id="XP_049146346.1">
    <property type="nucleotide sequence ID" value="XM_049289201.1"/>
</dbReference>
<evidence type="ECO:0000313" key="1">
    <source>
        <dbReference type="EMBL" id="UQC84729.1"/>
    </source>
</evidence>
<proteinExistence type="predicted"/>
<organism evidence="1 2">
    <name type="scientific">Colletotrichum lupini</name>
    <dbReference type="NCBI Taxonomy" id="145971"/>
    <lineage>
        <taxon>Eukaryota</taxon>
        <taxon>Fungi</taxon>
        <taxon>Dikarya</taxon>
        <taxon>Ascomycota</taxon>
        <taxon>Pezizomycotina</taxon>
        <taxon>Sordariomycetes</taxon>
        <taxon>Hypocreomycetidae</taxon>
        <taxon>Glomerellales</taxon>
        <taxon>Glomerellaceae</taxon>
        <taxon>Colletotrichum</taxon>
        <taxon>Colletotrichum acutatum species complex</taxon>
    </lineage>
</organism>
<dbReference type="AlphaFoldDB" id="A0A9Q8WIK4"/>
<dbReference type="KEGG" id="clup:CLUP02_10225"/>
<keyword evidence="2" id="KW-1185">Reference proteome</keyword>
<accession>A0A9Q8WIK4</accession>
<dbReference type="GeneID" id="73344211"/>